<gene>
    <name evidence="1" type="ORF">TrCOL_g7976</name>
</gene>
<comment type="caution">
    <text evidence="1">The sequence shown here is derived from an EMBL/GenBank/DDBJ whole genome shotgun (WGS) entry which is preliminary data.</text>
</comment>
<evidence type="ECO:0000313" key="1">
    <source>
        <dbReference type="EMBL" id="GMI38191.1"/>
    </source>
</evidence>
<dbReference type="Gene3D" id="3.10.20.90">
    <property type="entry name" value="Phosphatidylinositol 3-kinase Catalytic Subunit, Chain A, domain 1"/>
    <property type="match status" value="1"/>
</dbReference>
<proteinExistence type="predicted"/>
<evidence type="ECO:0008006" key="3">
    <source>
        <dbReference type="Google" id="ProtNLM"/>
    </source>
</evidence>
<dbReference type="Proteomes" id="UP001165065">
    <property type="component" value="Unassembled WGS sequence"/>
</dbReference>
<name>A0A9W7GAM0_9STRA</name>
<accession>A0A9W7GAM0</accession>
<sequence length="117" mass="12653">MPSAKTNIKIHCHVGDKTIIVSCGSGKQRLRWLGNVALSRWDDESFQGWRSLGVPSKILRDGNEMDLGSSVKDVLEDGMEIHVVPSMTIPTYERAGLNTVDQIDCEGDAAIGAAEGV</sequence>
<organism evidence="1 2">
    <name type="scientific">Triparma columacea</name>
    <dbReference type="NCBI Taxonomy" id="722753"/>
    <lineage>
        <taxon>Eukaryota</taxon>
        <taxon>Sar</taxon>
        <taxon>Stramenopiles</taxon>
        <taxon>Ochrophyta</taxon>
        <taxon>Bolidophyceae</taxon>
        <taxon>Parmales</taxon>
        <taxon>Triparmaceae</taxon>
        <taxon>Triparma</taxon>
    </lineage>
</organism>
<dbReference type="AlphaFoldDB" id="A0A9W7GAM0"/>
<reference evidence="2" key="1">
    <citation type="journal article" date="2023" name="Commun. Biol.">
        <title>Genome analysis of Parmales, the sister group of diatoms, reveals the evolutionary specialization of diatoms from phago-mixotrophs to photoautotrophs.</title>
        <authorList>
            <person name="Ban H."/>
            <person name="Sato S."/>
            <person name="Yoshikawa S."/>
            <person name="Yamada K."/>
            <person name="Nakamura Y."/>
            <person name="Ichinomiya M."/>
            <person name="Sato N."/>
            <person name="Blanc-Mathieu R."/>
            <person name="Endo H."/>
            <person name="Kuwata A."/>
            <person name="Ogata H."/>
        </authorList>
    </citation>
    <scope>NUCLEOTIDE SEQUENCE [LARGE SCALE GENOMIC DNA]</scope>
</reference>
<dbReference type="OrthoDB" id="10248873at2759"/>
<protein>
    <recommendedName>
        <fullName evidence="3">Par3/HAL N-terminal domain-containing protein</fullName>
    </recommendedName>
</protein>
<keyword evidence="2" id="KW-1185">Reference proteome</keyword>
<evidence type="ECO:0000313" key="2">
    <source>
        <dbReference type="Proteomes" id="UP001165065"/>
    </source>
</evidence>
<dbReference type="EMBL" id="BRYA01000082">
    <property type="protein sequence ID" value="GMI38191.1"/>
    <property type="molecule type" value="Genomic_DNA"/>
</dbReference>